<evidence type="ECO:0000256" key="4">
    <source>
        <dbReference type="ARBA" id="ARBA00023098"/>
    </source>
</evidence>
<dbReference type="CDD" id="cd07989">
    <property type="entry name" value="LPLAT_AGPAT-like"/>
    <property type="match status" value="1"/>
</dbReference>
<dbReference type="PANTHER" id="PTHR10434">
    <property type="entry name" value="1-ACYL-SN-GLYCEROL-3-PHOSPHATE ACYLTRANSFERASE"/>
    <property type="match status" value="1"/>
</dbReference>
<organism evidence="8 9">
    <name type="scientific">Seleniivibrio woodruffii</name>
    <dbReference type="NCBI Taxonomy" id="1078050"/>
    <lineage>
        <taxon>Bacteria</taxon>
        <taxon>Pseudomonadati</taxon>
        <taxon>Deferribacterota</taxon>
        <taxon>Deferribacteres</taxon>
        <taxon>Deferribacterales</taxon>
        <taxon>Geovibrionaceae</taxon>
        <taxon>Seleniivibrio</taxon>
    </lineage>
</organism>
<evidence type="ECO:0000256" key="2">
    <source>
        <dbReference type="ARBA" id="ARBA00022516"/>
    </source>
</evidence>
<protein>
    <submittedName>
        <fullName evidence="8">Lyso-ornithine lipid acyltransferase</fullName>
    </submittedName>
</protein>
<dbReference type="SMART" id="SM00563">
    <property type="entry name" value="PlsC"/>
    <property type="match status" value="1"/>
</dbReference>
<reference evidence="8 9" key="1">
    <citation type="submission" date="2019-03" db="EMBL/GenBank/DDBJ databases">
        <title>Genomic Encyclopedia of Type Strains, Phase IV (KMG-IV): sequencing the most valuable type-strain genomes for metagenomic binning, comparative biology and taxonomic classification.</title>
        <authorList>
            <person name="Goeker M."/>
        </authorList>
    </citation>
    <scope>NUCLEOTIDE SEQUENCE [LARGE SCALE GENOMIC DNA]</scope>
    <source>
        <strain evidence="8 9">DSM 24984</strain>
    </source>
</reference>
<keyword evidence="3 8" id="KW-0808">Transferase</keyword>
<dbReference type="AlphaFoldDB" id="A0A4R1KB82"/>
<dbReference type="RefSeq" id="WP_132871391.1">
    <property type="nucleotide sequence ID" value="NZ_SMGG01000003.1"/>
</dbReference>
<evidence type="ECO:0000256" key="3">
    <source>
        <dbReference type="ARBA" id="ARBA00022679"/>
    </source>
</evidence>
<dbReference type="Pfam" id="PF01553">
    <property type="entry name" value="Acyltransferase"/>
    <property type="match status" value="1"/>
</dbReference>
<keyword evidence="6" id="KW-0812">Transmembrane</keyword>
<feature type="transmembrane region" description="Helical" evidence="6">
    <location>
        <begin position="7"/>
        <end position="28"/>
    </location>
</feature>
<keyword evidence="9" id="KW-1185">Reference proteome</keyword>
<gene>
    <name evidence="8" type="ORF">C8D98_0314</name>
</gene>
<comment type="pathway">
    <text evidence="1">Lipid metabolism.</text>
</comment>
<keyword evidence="6" id="KW-0472">Membrane</keyword>
<evidence type="ECO:0000313" key="9">
    <source>
        <dbReference type="Proteomes" id="UP000294614"/>
    </source>
</evidence>
<comment type="caution">
    <text evidence="8">The sequence shown here is derived from an EMBL/GenBank/DDBJ whole genome shotgun (WGS) entry which is preliminary data.</text>
</comment>
<sequence length="254" mass="28534">MFRLYRFAGVLFLFCVFIIGAVVLRFYAVTDVNRRRVSVWWTSKMCRVGCRFLGIRVKAEGLGSLPSGGSLIVANHMSYLDIMAFASVRRAVFISSVEMEQTFFLGFLARIGGTFFVERRNVRNIKGELDGITDIIAQGFDVVLFPEGTSTDGSKILPFRSSFLAGATDTGADVVPACIRYEYIDGEQFSAENCDFVCWYGDMSFLPHFVRFAGIGRTEVSIRYMDGLSSLELDRKQITRMAHELITTHYFAAS</sequence>
<evidence type="ECO:0000256" key="5">
    <source>
        <dbReference type="ARBA" id="ARBA00023315"/>
    </source>
</evidence>
<evidence type="ECO:0000256" key="1">
    <source>
        <dbReference type="ARBA" id="ARBA00005189"/>
    </source>
</evidence>
<keyword evidence="6" id="KW-1133">Transmembrane helix</keyword>
<keyword evidence="4" id="KW-0443">Lipid metabolism</keyword>
<evidence type="ECO:0000256" key="6">
    <source>
        <dbReference type="SAM" id="Phobius"/>
    </source>
</evidence>
<keyword evidence="2" id="KW-0444">Lipid biosynthesis</keyword>
<dbReference type="OrthoDB" id="9809618at2"/>
<dbReference type="GO" id="GO:0006654">
    <property type="term" value="P:phosphatidic acid biosynthetic process"/>
    <property type="evidence" value="ECO:0007669"/>
    <property type="project" value="TreeGrafter"/>
</dbReference>
<dbReference type="InterPro" id="IPR002123">
    <property type="entry name" value="Plipid/glycerol_acylTrfase"/>
</dbReference>
<dbReference type="SUPFAM" id="SSF69593">
    <property type="entry name" value="Glycerol-3-phosphate (1)-acyltransferase"/>
    <property type="match status" value="1"/>
</dbReference>
<proteinExistence type="predicted"/>
<name>A0A4R1KB82_9BACT</name>
<feature type="domain" description="Phospholipid/glycerol acyltransferase" evidence="7">
    <location>
        <begin position="70"/>
        <end position="182"/>
    </location>
</feature>
<evidence type="ECO:0000259" key="7">
    <source>
        <dbReference type="SMART" id="SM00563"/>
    </source>
</evidence>
<evidence type="ECO:0000313" key="8">
    <source>
        <dbReference type="EMBL" id="TCK61808.1"/>
    </source>
</evidence>
<dbReference type="GO" id="GO:0003841">
    <property type="term" value="F:1-acylglycerol-3-phosphate O-acyltransferase activity"/>
    <property type="evidence" value="ECO:0007669"/>
    <property type="project" value="TreeGrafter"/>
</dbReference>
<keyword evidence="5 8" id="KW-0012">Acyltransferase</keyword>
<dbReference type="PANTHER" id="PTHR10434:SF64">
    <property type="entry name" value="1-ACYL-SN-GLYCEROL-3-PHOSPHATE ACYLTRANSFERASE-RELATED"/>
    <property type="match status" value="1"/>
</dbReference>
<dbReference type="Proteomes" id="UP000294614">
    <property type="component" value="Unassembled WGS sequence"/>
</dbReference>
<accession>A0A4R1KB82</accession>
<dbReference type="EMBL" id="SMGG01000003">
    <property type="protein sequence ID" value="TCK61808.1"/>
    <property type="molecule type" value="Genomic_DNA"/>
</dbReference>